<dbReference type="Proteomes" id="UP000000437">
    <property type="component" value="Chromosome 22"/>
</dbReference>
<organism evidence="1 2">
    <name type="scientific">Danio rerio</name>
    <name type="common">Zebrafish</name>
    <name type="synonym">Brachydanio rerio</name>
    <dbReference type="NCBI Taxonomy" id="7955"/>
    <lineage>
        <taxon>Eukaryota</taxon>
        <taxon>Metazoa</taxon>
        <taxon>Chordata</taxon>
        <taxon>Craniata</taxon>
        <taxon>Vertebrata</taxon>
        <taxon>Euteleostomi</taxon>
        <taxon>Actinopterygii</taxon>
        <taxon>Neopterygii</taxon>
        <taxon>Teleostei</taxon>
        <taxon>Ostariophysi</taxon>
        <taxon>Cypriniformes</taxon>
        <taxon>Danionidae</taxon>
        <taxon>Danioninae</taxon>
        <taxon>Danio</taxon>
    </lineage>
</organism>
<accession>A0AC58IDI7</accession>
<proteinExistence type="predicted"/>
<protein>
    <submittedName>
        <fullName evidence="2">ABI family, member 3 (NESH) binding protein b isoform X11</fullName>
    </submittedName>
</protein>
<gene>
    <name evidence="2" type="primary">abi3bpb</name>
    <name evidence="2" type="synonym">abi3bp</name>
    <name evidence="2" type="synonym">wu:fi31h06</name>
    <name evidence="2" type="synonym">zgc:55418</name>
</gene>
<dbReference type="RefSeq" id="XP_073792299.1">
    <property type="nucleotide sequence ID" value="XM_073936198.1"/>
</dbReference>
<name>A0AC58IDI7_DANRE</name>
<sequence length="693" mass="77008">MAGSTVLHLGFLLTLAGILLFACSSAQRVRVRRQNMKVRINATGDTIVLKFVRPNPDVKLEGYILGYGSSMFSKQFIQLPENGEPYETEIDAEPKYLVAVQPMPTNDVKKHCTGKVNLEKPLHLVIDSVTPTSVLLSWGTYLKTPYEGNIMNDCLEEGHYTIRYRERNRKWIYQTCSTSDTVIDNLKPNTPYEFGVRPNKDDRSGMWSKPVIHNTNMGDKIMQINYKHNRPIAKPLGGPHSPFPLRPVPNNISHPVPSKNTGIFGGPKTSFGKNIRGDISSLPSKPANSVLTVTTRNQTSLGRNPFSFSNGMRHSPPRLGDPSRRHGGSSAGRPNNALKNPNVVGMHERIGKDMKPDVNQDKASILMPKLPPVTAKPSKPKTTSAPSVTAPKYETWENSSSFSPVPASKVDAMGKERYIAPHVVYKTDKKPDEPCSITTSLTYFPEEEGGEQNVTNPPKTAPSNLTVVTVEGCPSFIILDWEKTDNETTEYEVISTTKGPDGEQVSILTTNQTHTAVENLKPESSYEFKVKPKNELGEGPSSEPVSFSTESADPRVSENVSGKDAIWTQFPFKTDSYSECNGKQYVKRTWYRKFVGVQLCNSLRYKIYLSDSLNGKFHNIGDQTGFGEDHCQFVDSFLDGRTGTQLPADQLPSRPGFYRAMRQEPVHFGQIGGNSHVNYVAWYECGTPIPGKW</sequence>
<reference evidence="2" key="1">
    <citation type="submission" date="2025-08" db="UniProtKB">
        <authorList>
            <consortium name="RefSeq"/>
        </authorList>
    </citation>
    <scope>IDENTIFICATION</scope>
    <source>
        <strain evidence="2">Tuebingen</strain>
        <tissue evidence="2">Fibroblasts and whole tissue</tissue>
    </source>
</reference>
<keyword evidence="1" id="KW-1185">Reference proteome</keyword>
<evidence type="ECO:0000313" key="2">
    <source>
        <dbReference type="RefSeq" id="XP_073792299.1"/>
    </source>
</evidence>
<evidence type="ECO:0000313" key="1">
    <source>
        <dbReference type="Proteomes" id="UP000000437"/>
    </source>
</evidence>